<comment type="caution">
    <text evidence="1">The sequence shown here is derived from an EMBL/GenBank/DDBJ whole genome shotgun (WGS) entry which is preliminary data.</text>
</comment>
<dbReference type="EMBL" id="BAAACI010000006">
    <property type="protein sequence ID" value="GAA0772611.1"/>
    <property type="molecule type" value="Genomic_DNA"/>
</dbReference>
<keyword evidence="2" id="KW-1185">Reference proteome</keyword>
<gene>
    <name evidence="1" type="ORF">GCM10008908_19270</name>
</gene>
<evidence type="ECO:0000313" key="1">
    <source>
        <dbReference type="EMBL" id="GAA0772611.1"/>
    </source>
</evidence>
<dbReference type="Proteomes" id="UP001501047">
    <property type="component" value="Unassembled WGS sequence"/>
</dbReference>
<name>A0ABN1KPI9_CLOSU</name>
<organism evidence="1 2">
    <name type="scientific">Clostridium subterminale</name>
    <dbReference type="NCBI Taxonomy" id="1550"/>
    <lineage>
        <taxon>Bacteria</taxon>
        <taxon>Bacillati</taxon>
        <taxon>Bacillota</taxon>
        <taxon>Clostridia</taxon>
        <taxon>Eubacteriales</taxon>
        <taxon>Clostridiaceae</taxon>
        <taxon>Clostridium</taxon>
    </lineage>
</organism>
<reference evidence="1 2" key="1">
    <citation type="journal article" date="2019" name="Int. J. Syst. Evol. Microbiol.">
        <title>The Global Catalogue of Microorganisms (GCM) 10K type strain sequencing project: providing services to taxonomists for standard genome sequencing and annotation.</title>
        <authorList>
            <consortium name="The Broad Institute Genomics Platform"/>
            <consortium name="The Broad Institute Genome Sequencing Center for Infectious Disease"/>
            <person name="Wu L."/>
            <person name="Ma J."/>
        </authorList>
    </citation>
    <scope>NUCLEOTIDE SEQUENCE [LARGE SCALE GENOMIC DNA]</scope>
    <source>
        <strain evidence="1 2">JCM 1417</strain>
    </source>
</reference>
<evidence type="ECO:0000313" key="2">
    <source>
        <dbReference type="Proteomes" id="UP001501047"/>
    </source>
</evidence>
<proteinExistence type="predicted"/>
<protein>
    <submittedName>
        <fullName evidence="1">Uncharacterized protein</fullName>
    </submittedName>
</protein>
<accession>A0ABN1KPI9</accession>
<sequence length="61" mass="7097">MDLLYEYKILEYNKCLILIIEFVKVYDIIKPADRGKNYEDKKSISVHNVNRCSGSLGNIIC</sequence>